<evidence type="ECO:0000313" key="3">
    <source>
        <dbReference type="EMBL" id="VDC27530.1"/>
    </source>
</evidence>
<dbReference type="AlphaFoldDB" id="A0A3P5X9K8"/>
<dbReference type="EMBL" id="UXAV01000039">
    <property type="protein sequence ID" value="VDC27530.1"/>
    <property type="molecule type" value="Genomic_DNA"/>
</dbReference>
<dbReference type="PANTHER" id="PTHR22946">
    <property type="entry name" value="DIENELACTONE HYDROLASE DOMAIN-CONTAINING PROTEIN-RELATED"/>
    <property type="match status" value="1"/>
</dbReference>
<keyword evidence="4" id="KW-1185">Reference proteome</keyword>
<name>A0A3P5X9K8_9BACL</name>
<sequence>MIINEETWGEIPVLHIVQEEWMNHDVPVVIFLHGFMSAKEHNLHYAYNLAKNGIRVILPDAHLHGARSEKLDEVQLSLRFWEVVLTSIEDVSFLREELLKRGFLSTAKLGVGGTSMGGITALSCLTVYEWIDAASIMMGTPGPVQLAKAQMAQFERQGFTLPVTDEERRALLDTISIFDMTKHADAMNRRPIFFWHGKKDSTVPFEPTYHFYEAMKKDYVDAPDQIEFMVDETAGHAVSRTGMLRSTDWFAVHLKK</sequence>
<dbReference type="Pfam" id="PF00326">
    <property type="entry name" value="Peptidase_S9"/>
    <property type="match status" value="1"/>
</dbReference>
<dbReference type="InterPro" id="IPR050261">
    <property type="entry name" value="FrsA_esterase"/>
</dbReference>
<dbReference type="Gene3D" id="3.40.50.1820">
    <property type="entry name" value="alpha/beta hydrolase"/>
    <property type="match status" value="1"/>
</dbReference>
<dbReference type="SUPFAM" id="SSF53474">
    <property type="entry name" value="alpha/beta-Hydrolases"/>
    <property type="match status" value="1"/>
</dbReference>
<dbReference type="GO" id="GO:0008236">
    <property type="term" value="F:serine-type peptidase activity"/>
    <property type="evidence" value="ECO:0007669"/>
    <property type="project" value="InterPro"/>
</dbReference>
<gene>
    <name evidence="3" type="ORF">FILTAD_01630</name>
</gene>
<dbReference type="PANTHER" id="PTHR22946:SF9">
    <property type="entry name" value="POLYKETIDE TRANSFERASE AF380"/>
    <property type="match status" value="1"/>
</dbReference>
<evidence type="ECO:0000256" key="1">
    <source>
        <dbReference type="ARBA" id="ARBA00022801"/>
    </source>
</evidence>
<dbReference type="GO" id="GO:0052689">
    <property type="term" value="F:carboxylic ester hydrolase activity"/>
    <property type="evidence" value="ECO:0007669"/>
    <property type="project" value="UniProtKB-ARBA"/>
</dbReference>
<protein>
    <submittedName>
        <fullName evidence="3">Esterase</fullName>
    </submittedName>
</protein>
<reference evidence="3 4" key="1">
    <citation type="submission" date="2018-11" db="EMBL/GenBank/DDBJ databases">
        <authorList>
            <person name="Criscuolo A."/>
        </authorList>
    </citation>
    <scope>NUCLEOTIDE SEQUENCE [LARGE SCALE GENOMIC DNA]</scope>
    <source>
        <strain evidence="3">ATB-66</strain>
    </source>
</reference>
<proteinExistence type="predicted"/>
<evidence type="ECO:0000313" key="4">
    <source>
        <dbReference type="Proteomes" id="UP000270468"/>
    </source>
</evidence>
<dbReference type="Proteomes" id="UP000270468">
    <property type="component" value="Unassembled WGS sequence"/>
</dbReference>
<keyword evidence="1" id="KW-0378">Hydrolase</keyword>
<dbReference type="InterPro" id="IPR001375">
    <property type="entry name" value="Peptidase_S9_cat"/>
</dbReference>
<accession>A0A3P5X9K8</accession>
<dbReference type="GO" id="GO:0006508">
    <property type="term" value="P:proteolysis"/>
    <property type="evidence" value="ECO:0007669"/>
    <property type="project" value="InterPro"/>
</dbReference>
<evidence type="ECO:0000259" key="2">
    <source>
        <dbReference type="Pfam" id="PF00326"/>
    </source>
</evidence>
<dbReference type="OrthoDB" id="31158at2"/>
<organism evidence="3 4">
    <name type="scientific">Filibacter tadaridae</name>
    <dbReference type="NCBI Taxonomy" id="2483811"/>
    <lineage>
        <taxon>Bacteria</taxon>
        <taxon>Bacillati</taxon>
        <taxon>Bacillota</taxon>
        <taxon>Bacilli</taxon>
        <taxon>Bacillales</taxon>
        <taxon>Caryophanaceae</taxon>
        <taxon>Filibacter</taxon>
    </lineage>
</organism>
<dbReference type="RefSeq" id="WP_124070001.1">
    <property type="nucleotide sequence ID" value="NZ_CBCRXF010000001.1"/>
</dbReference>
<feature type="domain" description="Peptidase S9 prolyl oligopeptidase catalytic" evidence="2">
    <location>
        <begin position="87"/>
        <end position="247"/>
    </location>
</feature>
<dbReference type="InterPro" id="IPR029058">
    <property type="entry name" value="AB_hydrolase_fold"/>
</dbReference>